<proteinExistence type="predicted"/>
<reference evidence="1" key="2">
    <citation type="journal article" date="2024" name="Plant">
        <title>Genomic evolution and insights into agronomic trait innovations of Sesamum species.</title>
        <authorList>
            <person name="Miao H."/>
            <person name="Wang L."/>
            <person name="Qu L."/>
            <person name="Liu H."/>
            <person name="Sun Y."/>
            <person name="Le M."/>
            <person name="Wang Q."/>
            <person name="Wei S."/>
            <person name="Zheng Y."/>
            <person name="Lin W."/>
            <person name="Duan Y."/>
            <person name="Cao H."/>
            <person name="Xiong S."/>
            <person name="Wang X."/>
            <person name="Wei L."/>
            <person name="Li C."/>
            <person name="Ma Q."/>
            <person name="Ju M."/>
            <person name="Zhao R."/>
            <person name="Li G."/>
            <person name="Mu C."/>
            <person name="Tian Q."/>
            <person name="Mei H."/>
            <person name="Zhang T."/>
            <person name="Gao T."/>
            <person name="Zhang H."/>
        </authorList>
    </citation>
    <scope>NUCLEOTIDE SEQUENCE</scope>
    <source>
        <strain evidence="1">G01</strain>
    </source>
</reference>
<comment type="caution">
    <text evidence="1">The sequence shown here is derived from an EMBL/GenBank/DDBJ whole genome shotgun (WGS) entry which is preliminary data.</text>
</comment>
<dbReference type="AlphaFoldDB" id="A0AAW2IJN6"/>
<sequence length="94" mass="10186">MIASAIREQSTVIIPPIRVATPSEVIAPKQVDLALAIPRPNVAEGPSTQLPTQVGDVPPQWLAQLEHLQKKLQDVQYQVMGASTKEKIGIPLTE</sequence>
<evidence type="ECO:0000313" key="1">
    <source>
        <dbReference type="EMBL" id="KAL0282201.1"/>
    </source>
</evidence>
<gene>
    <name evidence="1" type="ORF">Sangu_2963700</name>
</gene>
<protein>
    <submittedName>
        <fullName evidence="1">Uncharacterized protein</fullName>
    </submittedName>
</protein>
<organism evidence="1">
    <name type="scientific">Sesamum angustifolium</name>
    <dbReference type="NCBI Taxonomy" id="2727405"/>
    <lineage>
        <taxon>Eukaryota</taxon>
        <taxon>Viridiplantae</taxon>
        <taxon>Streptophyta</taxon>
        <taxon>Embryophyta</taxon>
        <taxon>Tracheophyta</taxon>
        <taxon>Spermatophyta</taxon>
        <taxon>Magnoliopsida</taxon>
        <taxon>eudicotyledons</taxon>
        <taxon>Gunneridae</taxon>
        <taxon>Pentapetalae</taxon>
        <taxon>asterids</taxon>
        <taxon>lamiids</taxon>
        <taxon>Lamiales</taxon>
        <taxon>Pedaliaceae</taxon>
        <taxon>Sesamum</taxon>
    </lineage>
</organism>
<name>A0AAW2IJN6_9LAMI</name>
<reference evidence="1" key="1">
    <citation type="submission" date="2020-06" db="EMBL/GenBank/DDBJ databases">
        <authorList>
            <person name="Li T."/>
            <person name="Hu X."/>
            <person name="Zhang T."/>
            <person name="Song X."/>
            <person name="Zhang H."/>
            <person name="Dai N."/>
            <person name="Sheng W."/>
            <person name="Hou X."/>
            <person name="Wei L."/>
        </authorList>
    </citation>
    <scope>NUCLEOTIDE SEQUENCE</scope>
    <source>
        <strain evidence="1">G01</strain>
        <tissue evidence="1">Leaf</tissue>
    </source>
</reference>
<dbReference type="EMBL" id="JACGWK010001838">
    <property type="protein sequence ID" value="KAL0282201.1"/>
    <property type="molecule type" value="Genomic_DNA"/>
</dbReference>
<accession>A0AAW2IJN6</accession>